<sequence>MIIKFFAVVLFTPVFFFAGLFVGITGAVCGQIYIASQLSVKRSALICYVSDADLCRLKER</sequence>
<reference evidence="1" key="1">
    <citation type="submission" date="2023-03" db="EMBL/GenBank/DDBJ databases">
        <title>Massive genome expansion in bonnet fungi (Mycena s.s.) driven by repeated elements and novel gene families across ecological guilds.</title>
        <authorList>
            <consortium name="Lawrence Berkeley National Laboratory"/>
            <person name="Harder C.B."/>
            <person name="Miyauchi S."/>
            <person name="Viragh M."/>
            <person name="Kuo A."/>
            <person name="Thoen E."/>
            <person name="Andreopoulos B."/>
            <person name="Lu D."/>
            <person name="Skrede I."/>
            <person name="Drula E."/>
            <person name="Henrissat B."/>
            <person name="Morin E."/>
            <person name="Kohler A."/>
            <person name="Barry K."/>
            <person name="LaButti K."/>
            <person name="Morin E."/>
            <person name="Salamov A."/>
            <person name="Lipzen A."/>
            <person name="Mereny Z."/>
            <person name="Hegedus B."/>
            <person name="Baldrian P."/>
            <person name="Stursova M."/>
            <person name="Weitz H."/>
            <person name="Taylor A."/>
            <person name="Grigoriev I.V."/>
            <person name="Nagy L.G."/>
            <person name="Martin F."/>
            <person name="Kauserud H."/>
        </authorList>
    </citation>
    <scope>NUCLEOTIDE SEQUENCE</scope>
    <source>
        <strain evidence="1">CBHHK067</strain>
    </source>
</reference>
<keyword evidence="2" id="KW-1185">Reference proteome</keyword>
<dbReference type="EMBL" id="JARKIE010000062">
    <property type="protein sequence ID" value="KAJ7690896.1"/>
    <property type="molecule type" value="Genomic_DNA"/>
</dbReference>
<gene>
    <name evidence="1" type="ORF">B0H17DRAFT_579276</name>
</gene>
<accession>A0AAD7GEB3</accession>
<evidence type="ECO:0000313" key="1">
    <source>
        <dbReference type="EMBL" id="KAJ7690896.1"/>
    </source>
</evidence>
<evidence type="ECO:0000313" key="2">
    <source>
        <dbReference type="Proteomes" id="UP001221757"/>
    </source>
</evidence>
<organism evidence="1 2">
    <name type="scientific">Mycena rosella</name>
    <name type="common">Pink bonnet</name>
    <name type="synonym">Agaricus rosellus</name>
    <dbReference type="NCBI Taxonomy" id="1033263"/>
    <lineage>
        <taxon>Eukaryota</taxon>
        <taxon>Fungi</taxon>
        <taxon>Dikarya</taxon>
        <taxon>Basidiomycota</taxon>
        <taxon>Agaricomycotina</taxon>
        <taxon>Agaricomycetes</taxon>
        <taxon>Agaricomycetidae</taxon>
        <taxon>Agaricales</taxon>
        <taxon>Marasmiineae</taxon>
        <taxon>Mycenaceae</taxon>
        <taxon>Mycena</taxon>
    </lineage>
</organism>
<protein>
    <submittedName>
        <fullName evidence="1">Uncharacterized protein</fullName>
    </submittedName>
</protein>
<name>A0AAD7GEB3_MYCRO</name>
<proteinExistence type="predicted"/>
<comment type="caution">
    <text evidence="1">The sequence shown here is derived from an EMBL/GenBank/DDBJ whole genome shotgun (WGS) entry which is preliminary data.</text>
</comment>
<dbReference type="Proteomes" id="UP001221757">
    <property type="component" value="Unassembled WGS sequence"/>
</dbReference>
<dbReference type="AlphaFoldDB" id="A0AAD7GEB3"/>